<proteinExistence type="predicted"/>
<dbReference type="EMBL" id="JBBPBN010000006">
    <property type="protein sequence ID" value="KAK9035741.1"/>
    <property type="molecule type" value="Genomic_DNA"/>
</dbReference>
<protein>
    <submittedName>
        <fullName evidence="1">Uncharacterized protein</fullName>
    </submittedName>
</protein>
<dbReference type="Proteomes" id="UP001396334">
    <property type="component" value="Unassembled WGS sequence"/>
</dbReference>
<gene>
    <name evidence="1" type="ORF">V6N11_077772</name>
</gene>
<organism evidence="1 2">
    <name type="scientific">Hibiscus sabdariffa</name>
    <name type="common">roselle</name>
    <dbReference type="NCBI Taxonomy" id="183260"/>
    <lineage>
        <taxon>Eukaryota</taxon>
        <taxon>Viridiplantae</taxon>
        <taxon>Streptophyta</taxon>
        <taxon>Embryophyta</taxon>
        <taxon>Tracheophyta</taxon>
        <taxon>Spermatophyta</taxon>
        <taxon>Magnoliopsida</taxon>
        <taxon>eudicotyledons</taxon>
        <taxon>Gunneridae</taxon>
        <taxon>Pentapetalae</taxon>
        <taxon>rosids</taxon>
        <taxon>malvids</taxon>
        <taxon>Malvales</taxon>
        <taxon>Malvaceae</taxon>
        <taxon>Malvoideae</taxon>
        <taxon>Hibiscus</taxon>
    </lineage>
</organism>
<sequence>MVELGERNHVDVGVELVWTPQRCENCHIFGHLGGERCSKNEGCLTIGNGISNGQDNDPQLADIRPNIQGNVVDVTDFVAQNVAMTTINNDEKNIDNVSLGHEDVGDVVDCAEHNTAMKIVSIVEKNIAGVSLSQGLFEDAIDCAWQNIVMSTVSSVVVSILCFGTDRAVQSLGVYLSYNQFDVLNES</sequence>
<evidence type="ECO:0000313" key="2">
    <source>
        <dbReference type="Proteomes" id="UP001396334"/>
    </source>
</evidence>
<comment type="caution">
    <text evidence="1">The sequence shown here is derived from an EMBL/GenBank/DDBJ whole genome shotgun (WGS) entry which is preliminary data.</text>
</comment>
<keyword evidence="2" id="KW-1185">Reference proteome</keyword>
<accession>A0ABR2TE14</accession>
<reference evidence="1 2" key="1">
    <citation type="journal article" date="2024" name="G3 (Bethesda)">
        <title>Genome assembly of Hibiscus sabdariffa L. provides insights into metabolisms of medicinal natural products.</title>
        <authorList>
            <person name="Kim T."/>
        </authorList>
    </citation>
    <scope>NUCLEOTIDE SEQUENCE [LARGE SCALE GENOMIC DNA]</scope>
    <source>
        <strain evidence="1">TK-2024</strain>
        <tissue evidence="1">Old leaves</tissue>
    </source>
</reference>
<evidence type="ECO:0000313" key="1">
    <source>
        <dbReference type="EMBL" id="KAK9035741.1"/>
    </source>
</evidence>
<name>A0ABR2TE14_9ROSI</name>